<dbReference type="Pfam" id="PF06258">
    <property type="entry name" value="Mito_fiss_Elm1"/>
    <property type="match status" value="1"/>
</dbReference>
<dbReference type="InterPro" id="IPR009367">
    <property type="entry name" value="Elm1-like"/>
</dbReference>
<dbReference type="OrthoDB" id="1865at2"/>
<evidence type="ECO:0000313" key="2">
    <source>
        <dbReference type="Proteomes" id="UP000318307"/>
    </source>
</evidence>
<dbReference type="Proteomes" id="UP000318307">
    <property type="component" value="Unassembled WGS sequence"/>
</dbReference>
<comment type="caution">
    <text evidence="1">The sequence shown here is derived from an EMBL/GenBank/DDBJ whole genome shotgun (WGS) entry which is preliminary data.</text>
</comment>
<sequence length="322" mass="36104">MIPDPLRILCVGDGSPGHEKQTLAMAEAFGRISSVELRWLRVPQGRAFDFYSRMAALTFPVFPFFRNAVLKKTGWEDKDFSPHLIMAAGSHTHGSLLVLAKYYKARTLICMTPDFLVQRQVDLVLSPLHDGKKAGPGLLHTLGPPCRRPAPSLRNNDQGLILVGGVDASSHIWDTKILIRQMEDLLERKTIMRWQVGSSPRTPAETEEALSLLAEKYDRLSFTPFAKAAPGWVESAYARSAEAWITGDSMSMVYEALTAGCRVGVLPVRWVKINSKFQRSLDYLHEKGWVLYPGEEAAGEIPRLDEATRAAEEAVKRWWKKD</sequence>
<proteinExistence type="predicted"/>
<evidence type="ECO:0008006" key="3">
    <source>
        <dbReference type="Google" id="ProtNLM"/>
    </source>
</evidence>
<accession>A0A562R8C8</accession>
<keyword evidence="2" id="KW-1185">Reference proteome</keyword>
<gene>
    <name evidence="1" type="ORF">LZ24_03082</name>
</gene>
<name>A0A562R8C8_9BACT</name>
<dbReference type="AlphaFoldDB" id="A0A562R8C8"/>
<dbReference type="EMBL" id="VLLC01000039">
    <property type="protein sequence ID" value="TWI64814.1"/>
    <property type="molecule type" value="Genomic_DNA"/>
</dbReference>
<evidence type="ECO:0000313" key="1">
    <source>
        <dbReference type="EMBL" id="TWI64814.1"/>
    </source>
</evidence>
<organism evidence="1 2">
    <name type="scientific">Desulfobotulus alkaliphilus</name>
    <dbReference type="NCBI Taxonomy" id="622671"/>
    <lineage>
        <taxon>Bacteria</taxon>
        <taxon>Pseudomonadati</taxon>
        <taxon>Thermodesulfobacteriota</taxon>
        <taxon>Desulfobacteria</taxon>
        <taxon>Desulfobacterales</taxon>
        <taxon>Desulfobacteraceae</taxon>
        <taxon>Desulfobotulus</taxon>
    </lineage>
</organism>
<dbReference type="RefSeq" id="WP_144686571.1">
    <property type="nucleotide sequence ID" value="NZ_VLLC01000039.1"/>
</dbReference>
<reference evidence="1 2" key="1">
    <citation type="submission" date="2019-07" db="EMBL/GenBank/DDBJ databases">
        <title>Genome sequencing of 100 strains of the haloalkaliphilic chemolithoautotrophic sulfur-oxidizing bacterium Thioalkalivibrio.</title>
        <authorList>
            <person name="Muyzer G."/>
        </authorList>
    </citation>
    <scope>NUCLEOTIDE SEQUENCE [LARGE SCALE GENOMIC DNA]</scope>
    <source>
        <strain evidence="1 2">ASO4-4</strain>
    </source>
</reference>
<protein>
    <recommendedName>
        <fullName evidence="3">Nucleoside-diphosphate sugar epimerase</fullName>
    </recommendedName>
</protein>